<feature type="domain" description="Fungal lipase-type" evidence="9">
    <location>
        <begin position="57"/>
        <end position="232"/>
    </location>
</feature>
<name>A0AA38CG90_TAXCH</name>
<evidence type="ECO:0000256" key="5">
    <source>
        <dbReference type="ARBA" id="ARBA00022801"/>
    </source>
</evidence>
<evidence type="ECO:0000256" key="4">
    <source>
        <dbReference type="ARBA" id="ARBA00022640"/>
    </source>
</evidence>
<dbReference type="GO" id="GO:0004620">
    <property type="term" value="F:phospholipase activity"/>
    <property type="evidence" value="ECO:0007669"/>
    <property type="project" value="TreeGrafter"/>
</dbReference>
<dbReference type="PANTHER" id="PTHR31403">
    <property type="entry name" value="PHOSPHOLIPASE A1-IBETA2, CHLOROPLASTIC"/>
    <property type="match status" value="1"/>
</dbReference>
<evidence type="ECO:0000256" key="2">
    <source>
        <dbReference type="ARBA" id="ARBA00010701"/>
    </source>
</evidence>
<evidence type="ECO:0000259" key="9">
    <source>
        <dbReference type="Pfam" id="PF01764"/>
    </source>
</evidence>
<accession>A0AA38CG90</accession>
<keyword evidence="8" id="KW-0443">Lipid metabolism</keyword>
<evidence type="ECO:0000313" key="10">
    <source>
        <dbReference type="EMBL" id="KAH9297079.1"/>
    </source>
</evidence>
<dbReference type="AlphaFoldDB" id="A0AA38CG90"/>
<evidence type="ECO:0000256" key="1">
    <source>
        <dbReference type="ARBA" id="ARBA00004229"/>
    </source>
</evidence>
<comment type="caution">
    <text evidence="10">The sequence shown here is derived from an EMBL/GenBank/DDBJ whole genome shotgun (WGS) entry which is preliminary data.</text>
</comment>
<feature type="non-terminal residue" evidence="10">
    <location>
        <position position="238"/>
    </location>
</feature>
<dbReference type="InterPro" id="IPR029058">
    <property type="entry name" value="AB_hydrolase_fold"/>
</dbReference>
<reference evidence="10 11" key="1">
    <citation type="journal article" date="2021" name="Nat. Plants">
        <title>The Taxus genome provides insights into paclitaxel biosynthesis.</title>
        <authorList>
            <person name="Xiong X."/>
            <person name="Gou J."/>
            <person name="Liao Q."/>
            <person name="Li Y."/>
            <person name="Zhou Q."/>
            <person name="Bi G."/>
            <person name="Li C."/>
            <person name="Du R."/>
            <person name="Wang X."/>
            <person name="Sun T."/>
            <person name="Guo L."/>
            <person name="Liang H."/>
            <person name="Lu P."/>
            <person name="Wu Y."/>
            <person name="Zhang Z."/>
            <person name="Ro D.K."/>
            <person name="Shang Y."/>
            <person name="Huang S."/>
            <person name="Yan J."/>
        </authorList>
    </citation>
    <scope>NUCLEOTIDE SEQUENCE [LARGE SCALE GENOMIC DNA]</scope>
    <source>
        <strain evidence="10">Ta-2019</strain>
    </source>
</reference>
<dbReference type="InterPro" id="IPR002921">
    <property type="entry name" value="Fungal_lipase-type"/>
</dbReference>
<dbReference type="GO" id="GO:0009507">
    <property type="term" value="C:chloroplast"/>
    <property type="evidence" value="ECO:0007669"/>
    <property type="project" value="UniProtKB-SubCell"/>
</dbReference>
<sequence length="238" mass="26598">MGMSNCGYQVTKYIYANTHVLGSLFGEESKDKAVCLGFVAVSTDPSEIRRLGRRDIVIAWRGTQTTQEWKQDLKDFLVPARLSYKCEKMSKDRLPLIAPENERVRIERGFLSCYTATIHHHEDSVGKFANMSARDLVIGEIRQLLTVYENEIGNLSITFTGHSLGAALATLSAYCIKKMLNSKYCSRIPVTVFSFASPRVGNLAFAKQVEEIGVKVLRLVNEADVVPKVPGVFLNENM</sequence>
<keyword evidence="6" id="KW-0809">Transit peptide</keyword>
<dbReference type="Proteomes" id="UP000824469">
    <property type="component" value="Unassembled WGS sequence"/>
</dbReference>
<keyword evidence="3" id="KW-0150">Chloroplast</keyword>
<dbReference type="CDD" id="cd00519">
    <property type="entry name" value="Lipase_3"/>
    <property type="match status" value="1"/>
</dbReference>
<proteinExistence type="inferred from homology"/>
<keyword evidence="11" id="KW-1185">Reference proteome</keyword>
<evidence type="ECO:0000256" key="8">
    <source>
        <dbReference type="ARBA" id="ARBA00023098"/>
    </source>
</evidence>
<comment type="similarity">
    <text evidence="2">Belongs to the AB hydrolase superfamily. Lipase family.</text>
</comment>
<evidence type="ECO:0000256" key="6">
    <source>
        <dbReference type="ARBA" id="ARBA00022946"/>
    </source>
</evidence>
<dbReference type="Pfam" id="PF01764">
    <property type="entry name" value="Lipase_3"/>
    <property type="match status" value="1"/>
</dbReference>
<evidence type="ECO:0000256" key="3">
    <source>
        <dbReference type="ARBA" id="ARBA00022528"/>
    </source>
</evidence>
<dbReference type="EMBL" id="JAHRHJ020000010">
    <property type="protein sequence ID" value="KAH9297079.1"/>
    <property type="molecule type" value="Genomic_DNA"/>
</dbReference>
<keyword evidence="5" id="KW-0378">Hydrolase</keyword>
<evidence type="ECO:0000256" key="7">
    <source>
        <dbReference type="ARBA" id="ARBA00022963"/>
    </source>
</evidence>
<comment type="subcellular location">
    <subcellularLocation>
        <location evidence="1">Plastid</location>
        <location evidence="1">Chloroplast</location>
    </subcellularLocation>
</comment>
<dbReference type="SUPFAM" id="SSF53474">
    <property type="entry name" value="alpha/beta-Hydrolases"/>
    <property type="match status" value="1"/>
</dbReference>
<dbReference type="PANTHER" id="PTHR31403:SF7">
    <property type="entry name" value="PHOSPHOLIPASE A1-IGAMMA3, CHLOROPLASTIC"/>
    <property type="match status" value="1"/>
</dbReference>
<evidence type="ECO:0000313" key="11">
    <source>
        <dbReference type="Proteomes" id="UP000824469"/>
    </source>
</evidence>
<dbReference type="GO" id="GO:0016042">
    <property type="term" value="P:lipid catabolic process"/>
    <property type="evidence" value="ECO:0007669"/>
    <property type="project" value="UniProtKB-KW"/>
</dbReference>
<protein>
    <recommendedName>
        <fullName evidence="9">Fungal lipase-type domain-containing protein</fullName>
    </recommendedName>
</protein>
<dbReference type="Gene3D" id="3.40.50.1820">
    <property type="entry name" value="alpha/beta hydrolase"/>
    <property type="match status" value="1"/>
</dbReference>
<organism evidence="10 11">
    <name type="scientific">Taxus chinensis</name>
    <name type="common">Chinese yew</name>
    <name type="synonym">Taxus wallichiana var. chinensis</name>
    <dbReference type="NCBI Taxonomy" id="29808"/>
    <lineage>
        <taxon>Eukaryota</taxon>
        <taxon>Viridiplantae</taxon>
        <taxon>Streptophyta</taxon>
        <taxon>Embryophyta</taxon>
        <taxon>Tracheophyta</taxon>
        <taxon>Spermatophyta</taxon>
        <taxon>Pinopsida</taxon>
        <taxon>Pinidae</taxon>
        <taxon>Conifers II</taxon>
        <taxon>Cupressales</taxon>
        <taxon>Taxaceae</taxon>
        <taxon>Taxus</taxon>
    </lineage>
</organism>
<gene>
    <name evidence="10" type="ORF">KI387_028761</name>
</gene>
<keyword evidence="7" id="KW-0442">Lipid degradation</keyword>
<keyword evidence="4" id="KW-0934">Plastid</keyword>